<dbReference type="PANTHER" id="PTHR36573">
    <property type="entry name" value="INTERMEMBRANE PHOSPHOLIPID TRANSPORT SYSTEM BINDING PROTEIN MLAC"/>
    <property type="match status" value="1"/>
</dbReference>
<keyword evidence="1" id="KW-0732">Signal</keyword>
<comment type="caution">
    <text evidence="2">The sequence shown here is derived from an EMBL/GenBank/DDBJ whole genome shotgun (WGS) entry which is preliminary data.</text>
</comment>
<dbReference type="RefSeq" id="WP_192534171.1">
    <property type="nucleotide sequence ID" value="NZ_JACZHT010000003.1"/>
</dbReference>
<evidence type="ECO:0000256" key="1">
    <source>
        <dbReference type="SAM" id="SignalP"/>
    </source>
</evidence>
<evidence type="ECO:0000313" key="2">
    <source>
        <dbReference type="EMBL" id="MBE1237171.1"/>
    </source>
</evidence>
<dbReference type="InterPro" id="IPR042245">
    <property type="entry name" value="Tgt2/MlaC_sf"/>
</dbReference>
<accession>A0A8J7CW81</accession>
<dbReference type="Pfam" id="PF05494">
    <property type="entry name" value="MlaC"/>
    <property type="match status" value="1"/>
</dbReference>
<dbReference type="PANTHER" id="PTHR36573:SF1">
    <property type="entry name" value="INTERMEMBRANE PHOSPHOLIPID TRANSPORT SYSTEM BINDING PROTEIN MLAC"/>
    <property type="match status" value="1"/>
</dbReference>
<dbReference type="Gene3D" id="3.10.450.710">
    <property type="entry name" value="Tgt2/MlaC"/>
    <property type="match status" value="1"/>
</dbReference>
<sequence>MFRRALAPMMAVFLMVGLSAPASAQQFSSDPKAFVDGVTHYAIDDILTPSLTKDEQMARFAKLVDTAFNMDYISRFVTGAAWRQATDAQRAEFSSLFREMNIYTWGQRFNEYDNQTIEVTGVKSQETRGGTIHEVTSTVSTGKGKPIIVNWVALQPATGTGGLGLIDIKVEGVSMLQTFRSDYQAVLKNTGSMDGLNAVLREKVAALKDGTAPLPAPQPAQ</sequence>
<reference evidence="2" key="1">
    <citation type="submission" date="2020-10" db="EMBL/GenBank/DDBJ databases">
        <title>Genome sequence of the unusual species of purple photosynthetic bacteria, Phaeovibrio sulfidiphilus DSM 23193, type strain.</title>
        <authorList>
            <person name="Kyndt J.A."/>
            <person name="Meyer T.E."/>
        </authorList>
    </citation>
    <scope>NUCLEOTIDE SEQUENCE</scope>
    <source>
        <strain evidence="2">DSM 23193</strain>
    </source>
</reference>
<proteinExistence type="predicted"/>
<keyword evidence="3" id="KW-1185">Reference proteome</keyword>
<feature type="signal peptide" evidence="1">
    <location>
        <begin position="1"/>
        <end position="24"/>
    </location>
</feature>
<dbReference type="Proteomes" id="UP000631034">
    <property type="component" value="Unassembled WGS sequence"/>
</dbReference>
<organism evidence="2 3">
    <name type="scientific">Phaeovibrio sulfidiphilus</name>
    <dbReference type="NCBI Taxonomy" id="1220600"/>
    <lineage>
        <taxon>Bacteria</taxon>
        <taxon>Pseudomonadati</taxon>
        <taxon>Pseudomonadota</taxon>
        <taxon>Alphaproteobacteria</taxon>
        <taxon>Rhodospirillales</taxon>
        <taxon>Rhodospirillaceae</taxon>
        <taxon>Phaeovibrio</taxon>
    </lineage>
</organism>
<name>A0A8J7CW81_9PROT</name>
<feature type="chain" id="PRO_5035163096" evidence="1">
    <location>
        <begin position="25"/>
        <end position="221"/>
    </location>
</feature>
<protein>
    <submittedName>
        <fullName evidence="2">ABC transporter substrate-binding protein</fullName>
    </submittedName>
</protein>
<evidence type="ECO:0000313" key="3">
    <source>
        <dbReference type="Proteomes" id="UP000631034"/>
    </source>
</evidence>
<dbReference type="AlphaFoldDB" id="A0A8J7CW81"/>
<dbReference type="EMBL" id="JACZHT010000003">
    <property type="protein sequence ID" value="MBE1237171.1"/>
    <property type="molecule type" value="Genomic_DNA"/>
</dbReference>
<gene>
    <name evidence="2" type="ORF">IHV25_05855</name>
</gene>
<dbReference type="InterPro" id="IPR008869">
    <property type="entry name" value="MlaC/ttg2D"/>
</dbReference>